<dbReference type="EMBL" id="CAJOBG010000082">
    <property type="protein sequence ID" value="CAF3753192.1"/>
    <property type="molecule type" value="Genomic_DNA"/>
</dbReference>
<protein>
    <submittedName>
        <fullName evidence="1">Uncharacterized protein</fullName>
    </submittedName>
</protein>
<organism evidence="1 3">
    <name type="scientific">Rotaria magnacalcarata</name>
    <dbReference type="NCBI Taxonomy" id="392030"/>
    <lineage>
        <taxon>Eukaryota</taxon>
        <taxon>Metazoa</taxon>
        <taxon>Spiralia</taxon>
        <taxon>Gnathifera</taxon>
        <taxon>Rotifera</taxon>
        <taxon>Eurotatoria</taxon>
        <taxon>Bdelloidea</taxon>
        <taxon>Philodinida</taxon>
        <taxon>Philodinidae</taxon>
        <taxon>Rotaria</taxon>
    </lineage>
</organism>
<dbReference type="EMBL" id="CAJNRF010000053">
    <property type="protein sequence ID" value="CAF1933246.1"/>
    <property type="molecule type" value="Genomic_DNA"/>
</dbReference>
<evidence type="ECO:0000313" key="3">
    <source>
        <dbReference type="Proteomes" id="UP000663856"/>
    </source>
</evidence>
<sequence length="130" mass="14922">MLDIPLLLHYDMNIPLPLTKIYITFVDYLCGYSPIGESSMDFRQYISEKFANWRTSSELSSICPMEIRQLAKVQWTFVSVSHGNSPIIGESLIGEVPEPRNVVGYFSIRPYPIVYGTMQNDRNTVHTKRS</sequence>
<gene>
    <name evidence="2" type="ORF">OVN521_LOCUS1252</name>
    <name evidence="1" type="ORF">WKI299_LOCUS926</name>
</gene>
<reference evidence="1" key="1">
    <citation type="submission" date="2021-02" db="EMBL/GenBank/DDBJ databases">
        <authorList>
            <person name="Nowell W R."/>
        </authorList>
    </citation>
    <scope>NUCLEOTIDE SEQUENCE</scope>
</reference>
<dbReference type="Proteomes" id="UP000663856">
    <property type="component" value="Unassembled WGS sequence"/>
</dbReference>
<comment type="caution">
    <text evidence="1">The sequence shown here is derived from an EMBL/GenBank/DDBJ whole genome shotgun (WGS) entry which is preliminary data.</text>
</comment>
<dbReference type="Proteomes" id="UP000663866">
    <property type="component" value="Unassembled WGS sequence"/>
</dbReference>
<evidence type="ECO:0000313" key="1">
    <source>
        <dbReference type="EMBL" id="CAF1933246.1"/>
    </source>
</evidence>
<evidence type="ECO:0000313" key="2">
    <source>
        <dbReference type="EMBL" id="CAF3753192.1"/>
    </source>
</evidence>
<evidence type="ECO:0000313" key="4">
    <source>
        <dbReference type="Proteomes" id="UP000663866"/>
    </source>
</evidence>
<dbReference type="AlphaFoldDB" id="A0A816KY10"/>
<proteinExistence type="predicted"/>
<keyword evidence="4" id="KW-1185">Reference proteome</keyword>
<name>A0A816KY10_9BILA</name>
<accession>A0A816KY10</accession>